<proteinExistence type="predicted"/>
<comment type="caution">
    <text evidence="1">The sequence shown here is derived from an EMBL/GenBank/DDBJ whole genome shotgun (WGS) entry which is preliminary data.</text>
</comment>
<organism evidence="1">
    <name type="scientific">bioreactor metagenome</name>
    <dbReference type="NCBI Taxonomy" id="1076179"/>
    <lineage>
        <taxon>unclassified sequences</taxon>
        <taxon>metagenomes</taxon>
        <taxon>ecological metagenomes</taxon>
    </lineage>
</organism>
<name>A0A645IMP7_9ZZZZ</name>
<dbReference type="AlphaFoldDB" id="A0A645IMP7"/>
<dbReference type="EMBL" id="VSSQ01118820">
    <property type="protein sequence ID" value="MPN52578.1"/>
    <property type="molecule type" value="Genomic_DNA"/>
</dbReference>
<gene>
    <name evidence="1" type="ORF">SDC9_200240</name>
</gene>
<protein>
    <submittedName>
        <fullName evidence="1">Uncharacterized protein</fullName>
    </submittedName>
</protein>
<evidence type="ECO:0000313" key="1">
    <source>
        <dbReference type="EMBL" id="MPN52578.1"/>
    </source>
</evidence>
<accession>A0A645IMP7</accession>
<reference evidence="1" key="1">
    <citation type="submission" date="2019-08" db="EMBL/GenBank/DDBJ databases">
        <authorList>
            <person name="Kucharzyk K."/>
            <person name="Murdoch R.W."/>
            <person name="Higgins S."/>
            <person name="Loffler F."/>
        </authorList>
    </citation>
    <scope>NUCLEOTIDE SEQUENCE</scope>
</reference>
<sequence length="100" mass="11199">MGKGECLDAPYAVLGVQRPYNAYGTVQGRGLAGKQDRVSIFKGCYIYIRYSGSERFRYITRLYMAEWNYLDSEGLTRGYAAVSFDHSVVQCRSGAGGQYL</sequence>